<dbReference type="Pfam" id="PF13231">
    <property type="entry name" value="PMT_2"/>
    <property type="match status" value="1"/>
</dbReference>
<evidence type="ECO:0000313" key="10">
    <source>
        <dbReference type="EMBL" id="MFD1693906.1"/>
    </source>
</evidence>
<dbReference type="Proteomes" id="UP001597327">
    <property type="component" value="Unassembled WGS sequence"/>
</dbReference>
<evidence type="ECO:0000256" key="4">
    <source>
        <dbReference type="ARBA" id="ARBA00022679"/>
    </source>
</evidence>
<keyword evidence="3 10" id="KW-0328">Glycosyltransferase</keyword>
<comment type="subcellular location">
    <subcellularLocation>
        <location evidence="1">Cell membrane</location>
        <topology evidence="1">Multi-pass membrane protein</topology>
    </subcellularLocation>
</comment>
<evidence type="ECO:0000256" key="7">
    <source>
        <dbReference type="ARBA" id="ARBA00023136"/>
    </source>
</evidence>
<sequence>MYKPPSAPRSAPAAAPFFATPFGVWCVVAGWGLAHVLLRSLLSPVLGTDDMYENVLVQVLQPGYILRQPPLYEWLLWSVQQVTGPTIWSFLLLKYGLTSLSALFLFLLARRAIEDPRLAALCIFSYSLFYQFGWNLHEGVTHTVVLVTACSATAWAFLRVLERGDLRDHVALGLAFGAGLLSKHSYPLFPLALLLACVSLPSWRARLSPLRLLLALAVGLAVYSPYLFWVTREGFSLLGTATRTMGVSGEPDPHLWRALTGLGRLGFGLIGFSVPLVPLVVLIFFARYRALFSRGQDGRIKAPLSPVTTLLLRAVIAVIVLTAVLILVSGATYVKERHMHPLLLLMPIVLFADLARFDWSGRFVPRCRQMALAIVAVALVGCLARVPGLVAPDRTFCGGKCRHMKPYEDLRAPLSALGADGAMMIGADDYTAGNLRVLFPQSKVRVLDWLSSSSLAGSARSVRRAPDQQCLLVWEEGETEPDRTAEDVFQSTYAVEPGVDGATDEAREMAQAVYLKGSWPHLWKEEGWRHSWWGVRALSPASGICN</sequence>
<protein>
    <submittedName>
        <fullName evidence="10">Glycosyltransferase family 39 protein</fullName>
        <ecNumber evidence="10">2.4.-.-</ecNumber>
    </submittedName>
</protein>
<dbReference type="RefSeq" id="WP_208998928.1">
    <property type="nucleotide sequence ID" value="NZ_JBHUFA010000001.1"/>
</dbReference>
<feature type="transmembrane region" description="Helical" evidence="8">
    <location>
        <begin position="212"/>
        <end position="229"/>
    </location>
</feature>
<keyword evidence="7 8" id="KW-0472">Membrane</keyword>
<accession>A0ABW4JSW8</accession>
<evidence type="ECO:0000256" key="1">
    <source>
        <dbReference type="ARBA" id="ARBA00004651"/>
    </source>
</evidence>
<feature type="transmembrane region" description="Helical" evidence="8">
    <location>
        <begin position="339"/>
        <end position="359"/>
    </location>
</feature>
<feature type="transmembrane region" description="Helical" evidence="8">
    <location>
        <begin position="118"/>
        <end position="134"/>
    </location>
</feature>
<evidence type="ECO:0000256" key="8">
    <source>
        <dbReference type="SAM" id="Phobius"/>
    </source>
</evidence>
<dbReference type="PANTHER" id="PTHR33908">
    <property type="entry name" value="MANNOSYLTRANSFERASE YKCB-RELATED"/>
    <property type="match status" value="1"/>
</dbReference>
<evidence type="ECO:0000256" key="2">
    <source>
        <dbReference type="ARBA" id="ARBA00022475"/>
    </source>
</evidence>
<evidence type="ECO:0000256" key="3">
    <source>
        <dbReference type="ARBA" id="ARBA00022676"/>
    </source>
</evidence>
<dbReference type="InterPro" id="IPR050297">
    <property type="entry name" value="LipidA_mod_glycosyltrf_83"/>
</dbReference>
<organism evidence="10 11">
    <name type="scientific">Roseibium aestuarii</name>
    <dbReference type="NCBI Taxonomy" id="2600299"/>
    <lineage>
        <taxon>Bacteria</taxon>
        <taxon>Pseudomonadati</taxon>
        <taxon>Pseudomonadota</taxon>
        <taxon>Alphaproteobacteria</taxon>
        <taxon>Hyphomicrobiales</taxon>
        <taxon>Stappiaceae</taxon>
        <taxon>Roseibium</taxon>
    </lineage>
</organism>
<keyword evidence="4 10" id="KW-0808">Transferase</keyword>
<comment type="caution">
    <text evidence="10">The sequence shown here is derived from an EMBL/GenBank/DDBJ whole genome shotgun (WGS) entry which is preliminary data.</text>
</comment>
<feature type="domain" description="Glycosyltransferase RgtA/B/C/D-like" evidence="9">
    <location>
        <begin position="68"/>
        <end position="229"/>
    </location>
</feature>
<reference evidence="11" key="1">
    <citation type="journal article" date="2019" name="Int. J. Syst. Evol. Microbiol.">
        <title>The Global Catalogue of Microorganisms (GCM) 10K type strain sequencing project: providing services to taxonomists for standard genome sequencing and annotation.</title>
        <authorList>
            <consortium name="The Broad Institute Genomics Platform"/>
            <consortium name="The Broad Institute Genome Sequencing Center for Infectious Disease"/>
            <person name="Wu L."/>
            <person name="Ma J."/>
        </authorList>
    </citation>
    <scope>NUCLEOTIDE SEQUENCE [LARGE SCALE GENOMIC DNA]</scope>
    <source>
        <strain evidence="11">JCM 3369</strain>
    </source>
</reference>
<dbReference type="PANTHER" id="PTHR33908:SF11">
    <property type="entry name" value="MEMBRANE PROTEIN"/>
    <property type="match status" value="1"/>
</dbReference>
<feature type="transmembrane region" description="Helical" evidence="8">
    <location>
        <begin position="371"/>
        <end position="391"/>
    </location>
</feature>
<dbReference type="GO" id="GO:0016757">
    <property type="term" value="F:glycosyltransferase activity"/>
    <property type="evidence" value="ECO:0007669"/>
    <property type="project" value="UniProtKB-KW"/>
</dbReference>
<feature type="transmembrane region" description="Helical" evidence="8">
    <location>
        <begin position="12"/>
        <end position="34"/>
    </location>
</feature>
<dbReference type="InterPro" id="IPR038731">
    <property type="entry name" value="RgtA/B/C-like"/>
</dbReference>
<keyword evidence="11" id="KW-1185">Reference proteome</keyword>
<proteinExistence type="predicted"/>
<keyword evidence="2" id="KW-1003">Cell membrane</keyword>
<evidence type="ECO:0000313" key="11">
    <source>
        <dbReference type="Proteomes" id="UP001597327"/>
    </source>
</evidence>
<keyword evidence="6 8" id="KW-1133">Transmembrane helix</keyword>
<evidence type="ECO:0000256" key="6">
    <source>
        <dbReference type="ARBA" id="ARBA00022989"/>
    </source>
</evidence>
<feature type="transmembrane region" description="Helical" evidence="8">
    <location>
        <begin position="140"/>
        <end position="158"/>
    </location>
</feature>
<feature type="transmembrane region" description="Helical" evidence="8">
    <location>
        <begin position="87"/>
        <end position="109"/>
    </location>
</feature>
<evidence type="ECO:0000259" key="9">
    <source>
        <dbReference type="Pfam" id="PF13231"/>
    </source>
</evidence>
<evidence type="ECO:0000256" key="5">
    <source>
        <dbReference type="ARBA" id="ARBA00022692"/>
    </source>
</evidence>
<keyword evidence="5 8" id="KW-0812">Transmembrane</keyword>
<gene>
    <name evidence="10" type="ORF">ACFSC7_00100</name>
</gene>
<feature type="transmembrane region" description="Helical" evidence="8">
    <location>
        <begin position="307"/>
        <end position="333"/>
    </location>
</feature>
<dbReference type="EC" id="2.4.-.-" evidence="10"/>
<name>A0ABW4JSW8_9HYPH</name>
<dbReference type="EMBL" id="JBHUFA010000001">
    <property type="protein sequence ID" value="MFD1693906.1"/>
    <property type="molecule type" value="Genomic_DNA"/>
</dbReference>
<feature type="transmembrane region" description="Helical" evidence="8">
    <location>
        <begin position="265"/>
        <end position="286"/>
    </location>
</feature>